<dbReference type="InterPro" id="IPR007630">
    <property type="entry name" value="RNA_pol_sigma70_r4"/>
</dbReference>
<evidence type="ECO:0000256" key="4">
    <source>
        <dbReference type="ARBA" id="ARBA00023125"/>
    </source>
</evidence>
<accession>A0A917WHF3</accession>
<dbReference type="Pfam" id="PF04542">
    <property type="entry name" value="Sigma70_r2"/>
    <property type="match status" value="1"/>
</dbReference>
<keyword evidence="4 6" id="KW-0238">DNA-binding</keyword>
<feature type="domain" description="RNA polymerase sigma-70 region 2" evidence="7">
    <location>
        <begin position="17"/>
        <end position="86"/>
    </location>
</feature>
<comment type="similarity">
    <text evidence="1 6">Belongs to the sigma-70 factor family. ECF subfamily.</text>
</comment>
<keyword evidence="5 6" id="KW-0804">Transcription</keyword>
<evidence type="ECO:0000256" key="2">
    <source>
        <dbReference type="ARBA" id="ARBA00023015"/>
    </source>
</evidence>
<dbReference type="GO" id="GO:0006352">
    <property type="term" value="P:DNA-templated transcription initiation"/>
    <property type="evidence" value="ECO:0007669"/>
    <property type="project" value="InterPro"/>
</dbReference>
<dbReference type="PANTHER" id="PTHR43133">
    <property type="entry name" value="RNA POLYMERASE ECF-TYPE SIGMA FACTO"/>
    <property type="match status" value="1"/>
</dbReference>
<evidence type="ECO:0000256" key="3">
    <source>
        <dbReference type="ARBA" id="ARBA00023082"/>
    </source>
</evidence>
<evidence type="ECO:0000256" key="5">
    <source>
        <dbReference type="ARBA" id="ARBA00023163"/>
    </source>
</evidence>
<evidence type="ECO:0000259" key="7">
    <source>
        <dbReference type="Pfam" id="PF04542"/>
    </source>
</evidence>
<dbReference type="InterPro" id="IPR014284">
    <property type="entry name" value="RNA_pol_sigma-70_dom"/>
</dbReference>
<dbReference type="Pfam" id="PF04545">
    <property type="entry name" value="Sigma70_r4"/>
    <property type="match status" value="1"/>
</dbReference>
<sequence>MEPSPLPVATDSVLRDLYDAHGPVLLNYLLRLTRGDRHLAEDILQETMLRAWRNLDTLVTEVLAVRAWLYTVARRIAIDHIRAQQSRPIELGDDRLDQRADPDDEVERLLNAESVRQALASLPDRLRIALIEAYLRERPVAEIAAALGIPQGTVKSRTFYALQALRRALEGRGFTFPD</sequence>
<proteinExistence type="inferred from homology"/>
<dbReference type="GO" id="GO:0016987">
    <property type="term" value="F:sigma factor activity"/>
    <property type="evidence" value="ECO:0007669"/>
    <property type="project" value="UniProtKB-KW"/>
</dbReference>
<name>A0A917WHF3_9ACTN</name>
<organism evidence="9 10">
    <name type="scientific">Dactylosporangium sucinum</name>
    <dbReference type="NCBI Taxonomy" id="1424081"/>
    <lineage>
        <taxon>Bacteria</taxon>
        <taxon>Bacillati</taxon>
        <taxon>Actinomycetota</taxon>
        <taxon>Actinomycetes</taxon>
        <taxon>Micromonosporales</taxon>
        <taxon>Micromonosporaceae</taxon>
        <taxon>Dactylosporangium</taxon>
    </lineage>
</organism>
<protein>
    <recommendedName>
        <fullName evidence="6">RNA polymerase sigma factor</fullName>
    </recommendedName>
</protein>
<reference evidence="9" key="2">
    <citation type="submission" date="2020-09" db="EMBL/GenBank/DDBJ databases">
        <authorList>
            <person name="Sun Q."/>
            <person name="Ohkuma M."/>
        </authorList>
    </citation>
    <scope>NUCLEOTIDE SEQUENCE</scope>
    <source>
        <strain evidence="9">JCM 19831</strain>
    </source>
</reference>
<dbReference type="InterPro" id="IPR007627">
    <property type="entry name" value="RNA_pol_sigma70_r2"/>
</dbReference>
<dbReference type="AlphaFoldDB" id="A0A917WHF3"/>
<keyword evidence="3 6" id="KW-0731">Sigma factor</keyword>
<gene>
    <name evidence="9" type="ORF">GCM10007977_001100</name>
</gene>
<evidence type="ECO:0000256" key="6">
    <source>
        <dbReference type="RuleBase" id="RU000716"/>
    </source>
</evidence>
<dbReference type="EMBL" id="BMPI01000001">
    <property type="protein sequence ID" value="GGM03545.1"/>
    <property type="molecule type" value="Genomic_DNA"/>
</dbReference>
<comment type="caution">
    <text evidence="9">The sequence shown here is derived from an EMBL/GenBank/DDBJ whole genome shotgun (WGS) entry which is preliminary data.</text>
</comment>
<evidence type="ECO:0000313" key="9">
    <source>
        <dbReference type="EMBL" id="GGM03545.1"/>
    </source>
</evidence>
<dbReference type="InterPro" id="IPR013324">
    <property type="entry name" value="RNA_pol_sigma_r3/r4-like"/>
</dbReference>
<evidence type="ECO:0000313" key="10">
    <source>
        <dbReference type="Proteomes" id="UP000642070"/>
    </source>
</evidence>
<dbReference type="SUPFAM" id="SSF88946">
    <property type="entry name" value="Sigma2 domain of RNA polymerase sigma factors"/>
    <property type="match status" value="1"/>
</dbReference>
<dbReference type="PANTHER" id="PTHR43133:SF52">
    <property type="entry name" value="ECF RNA POLYMERASE SIGMA FACTOR SIGL"/>
    <property type="match status" value="1"/>
</dbReference>
<reference evidence="9" key="1">
    <citation type="journal article" date="2014" name="Int. J. Syst. Evol. Microbiol.">
        <title>Complete genome sequence of Corynebacterium casei LMG S-19264T (=DSM 44701T), isolated from a smear-ripened cheese.</title>
        <authorList>
            <consortium name="US DOE Joint Genome Institute (JGI-PGF)"/>
            <person name="Walter F."/>
            <person name="Albersmeier A."/>
            <person name="Kalinowski J."/>
            <person name="Ruckert C."/>
        </authorList>
    </citation>
    <scope>NUCLEOTIDE SEQUENCE</scope>
    <source>
        <strain evidence="9">JCM 19831</strain>
    </source>
</reference>
<dbReference type="InterPro" id="IPR000838">
    <property type="entry name" value="RNA_pol_sigma70_ECF_CS"/>
</dbReference>
<dbReference type="NCBIfam" id="TIGR02937">
    <property type="entry name" value="sigma70-ECF"/>
    <property type="match status" value="1"/>
</dbReference>
<keyword evidence="2 6" id="KW-0805">Transcription regulation</keyword>
<dbReference type="CDD" id="cd06171">
    <property type="entry name" value="Sigma70_r4"/>
    <property type="match status" value="1"/>
</dbReference>
<dbReference type="SUPFAM" id="SSF88659">
    <property type="entry name" value="Sigma3 and sigma4 domains of RNA polymerase sigma factors"/>
    <property type="match status" value="1"/>
</dbReference>
<dbReference type="InterPro" id="IPR039425">
    <property type="entry name" value="RNA_pol_sigma-70-like"/>
</dbReference>
<dbReference type="Gene3D" id="1.10.1740.10">
    <property type="match status" value="1"/>
</dbReference>
<dbReference type="Gene3D" id="1.10.10.10">
    <property type="entry name" value="Winged helix-like DNA-binding domain superfamily/Winged helix DNA-binding domain"/>
    <property type="match status" value="1"/>
</dbReference>
<dbReference type="InterPro" id="IPR013325">
    <property type="entry name" value="RNA_pol_sigma_r2"/>
</dbReference>
<feature type="domain" description="RNA polymerase sigma-70 region 4" evidence="8">
    <location>
        <begin position="118"/>
        <end position="166"/>
    </location>
</feature>
<evidence type="ECO:0000259" key="8">
    <source>
        <dbReference type="Pfam" id="PF04545"/>
    </source>
</evidence>
<evidence type="ECO:0000256" key="1">
    <source>
        <dbReference type="ARBA" id="ARBA00010641"/>
    </source>
</evidence>
<keyword evidence="10" id="KW-1185">Reference proteome</keyword>
<dbReference type="InterPro" id="IPR036388">
    <property type="entry name" value="WH-like_DNA-bd_sf"/>
</dbReference>
<dbReference type="GO" id="GO:0003677">
    <property type="term" value="F:DNA binding"/>
    <property type="evidence" value="ECO:0007669"/>
    <property type="project" value="UniProtKB-KW"/>
</dbReference>
<dbReference type="Proteomes" id="UP000642070">
    <property type="component" value="Unassembled WGS sequence"/>
</dbReference>
<dbReference type="PROSITE" id="PS01063">
    <property type="entry name" value="SIGMA70_ECF"/>
    <property type="match status" value="1"/>
</dbReference>